<dbReference type="InterPro" id="IPR008920">
    <property type="entry name" value="TF_FadR/GntR_C"/>
</dbReference>
<dbReference type="STRING" id="1796616.A4V09_20400"/>
<keyword evidence="6" id="KW-1185">Reference proteome</keyword>
<dbReference type="OrthoDB" id="368823at2"/>
<dbReference type="Proteomes" id="UP000092574">
    <property type="component" value="Chromosome"/>
</dbReference>
<dbReference type="Gene3D" id="1.20.120.530">
    <property type="entry name" value="GntR ligand-binding domain-like"/>
    <property type="match status" value="1"/>
</dbReference>
<dbReference type="PANTHER" id="PTHR43537:SF6">
    <property type="entry name" value="HTH-TYPE TRANSCRIPTIONAL REPRESSOR RSPR"/>
    <property type="match status" value="1"/>
</dbReference>
<dbReference type="PROSITE" id="PS50949">
    <property type="entry name" value="HTH_GNTR"/>
    <property type="match status" value="1"/>
</dbReference>
<evidence type="ECO:0000256" key="1">
    <source>
        <dbReference type="ARBA" id="ARBA00023015"/>
    </source>
</evidence>
<dbReference type="PANTHER" id="PTHR43537">
    <property type="entry name" value="TRANSCRIPTIONAL REGULATOR, GNTR FAMILY"/>
    <property type="match status" value="1"/>
</dbReference>
<reference evidence="5" key="1">
    <citation type="submission" date="2017-04" db="EMBL/GenBank/DDBJ databases">
        <title>Complete Genome Sequences of Twelve Strains of a Stable Defined Moderately Diverse Mouse Microbiota 2 (sDMDMm2).</title>
        <authorList>
            <person name="Uchimura Y."/>
            <person name="Wyss M."/>
            <person name="Brugiroux S."/>
            <person name="Limenitakis J.P."/>
            <person name="Stecher B."/>
            <person name="McCoy K.D."/>
            <person name="Macpherson A.J."/>
        </authorList>
    </citation>
    <scope>NUCLEOTIDE SEQUENCE</scope>
    <source>
        <strain evidence="5">YL58</strain>
    </source>
</reference>
<evidence type="ECO:0000313" key="5">
    <source>
        <dbReference type="EMBL" id="ANU78776.2"/>
    </source>
</evidence>
<feature type="domain" description="HTH gntR-type" evidence="4">
    <location>
        <begin position="12"/>
        <end position="79"/>
    </location>
</feature>
<dbReference type="Gene3D" id="1.10.10.10">
    <property type="entry name" value="Winged helix-like DNA-binding domain superfamily/Winged helix DNA-binding domain"/>
    <property type="match status" value="1"/>
</dbReference>
<dbReference type="GO" id="GO:0003700">
    <property type="term" value="F:DNA-binding transcription factor activity"/>
    <property type="evidence" value="ECO:0007669"/>
    <property type="project" value="InterPro"/>
</dbReference>
<dbReference type="GO" id="GO:0003677">
    <property type="term" value="F:DNA binding"/>
    <property type="evidence" value="ECO:0007669"/>
    <property type="project" value="UniProtKB-KW"/>
</dbReference>
<gene>
    <name evidence="5" type="ORF">A4V09_20400</name>
</gene>
<accession>A0A1C7IGD3</accession>
<dbReference type="InterPro" id="IPR036388">
    <property type="entry name" value="WH-like_DNA-bd_sf"/>
</dbReference>
<dbReference type="Pfam" id="PF00392">
    <property type="entry name" value="GntR"/>
    <property type="match status" value="1"/>
</dbReference>
<proteinExistence type="predicted"/>
<organism evidence="5 6">
    <name type="scientific">Blautia pseudococcoides</name>
    <dbReference type="NCBI Taxonomy" id="1796616"/>
    <lineage>
        <taxon>Bacteria</taxon>
        <taxon>Bacillati</taxon>
        <taxon>Bacillota</taxon>
        <taxon>Clostridia</taxon>
        <taxon>Lachnospirales</taxon>
        <taxon>Lachnospiraceae</taxon>
        <taxon>Blautia</taxon>
    </lineage>
</organism>
<dbReference type="SUPFAM" id="SSF48008">
    <property type="entry name" value="GntR ligand-binding domain-like"/>
    <property type="match status" value="1"/>
</dbReference>
<dbReference type="InterPro" id="IPR011711">
    <property type="entry name" value="GntR_C"/>
</dbReference>
<evidence type="ECO:0000259" key="4">
    <source>
        <dbReference type="PROSITE" id="PS50949"/>
    </source>
</evidence>
<keyword evidence="1" id="KW-0805">Transcription regulation</keyword>
<dbReference type="InterPro" id="IPR036390">
    <property type="entry name" value="WH_DNA-bd_sf"/>
</dbReference>
<sequence>MMMKISEKRAKENNREYAYRLLRSNIMTLQLMPGTTLNEGELTELLGISRTPIHEAIIMLKEESLVDVFPQSGSRVSMIHIDILKEGYFLRSVIEPEIIRQIAGNLREEGMTALKENLGRQKAALENEEKIDPFFKLDDEFHHLIYEMAGKQKTWYAMKKVSSHYDRVRYLDAIMNKTDLAAIHQEHKDIYHMLLLGLSVDFDLKDFYDRHLGTYRRHFQEILEKYPEYFC</sequence>
<dbReference type="SMART" id="SM00345">
    <property type="entry name" value="HTH_GNTR"/>
    <property type="match status" value="1"/>
</dbReference>
<dbReference type="EMBL" id="CP015405">
    <property type="protein sequence ID" value="ANU78776.2"/>
    <property type="molecule type" value="Genomic_DNA"/>
</dbReference>
<evidence type="ECO:0000256" key="2">
    <source>
        <dbReference type="ARBA" id="ARBA00023125"/>
    </source>
</evidence>
<dbReference type="Pfam" id="PF07729">
    <property type="entry name" value="FCD"/>
    <property type="match status" value="1"/>
</dbReference>
<evidence type="ECO:0000313" key="6">
    <source>
        <dbReference type="Proteomes" id="UP000092574"/>
    </source>
</evidence>
<dbReference type="SUPFAM" id="SSF46785">
    <property type="entry name" value="Winged helix' DNA-binding domain"/>
    <property type="match status" value="1"/>
</dbReference>
<dbReference type="SMART" id="SM00895">
    <property type="entry name" value="FCD"/>
    <property type="match status" value="1"/>
</dbReference>
<protein>
    <submittedName>
        <fullName evidence="5">GntR family transcriptional regulator</fullName>
    </submittedName>
</protein>
<dbReference type="InterPro" id="IPR000524">
    <property type="entry name" value="Tscrpt_reg_HTH_GntR"/>
</dbReference>
<keyword evidence="3" id="KW-0804">Transcription</keyword>
<keyword evidence="2" id="KW-0238">DNA-binding</keyword>
<name>A0A1C7IGD3_9FIRM</name>
<dbReference type="KEGG" id="byl:A4V09_20400"/>
<dbReference type="AlphaFoldDB" id="A0A1C7IGD3"/>
<evidence type="ECO:0000256" key="3">
    <source>
        <dbReference type="ARBA" id="ARBA00023163"/>
    </source>
</evidence>